<dbReference type="EMBL" id="VULO01000002">
    <property type="protein sequence ID" value="MSS83633.1"/>
    <property type="molecule type" value="Genomic_DNA"/>
</dbReference>
<sequence length="195" mass="21039">MSDDDVDDEFERLTAGLSSDLEVPLEDTSELESKRTSIGMVLAPVNDAAALGALLKLAGIDADVVKTDPWAAVWIPLDPADALVDEELLLLTGQRPIPDAVDRVAKVVSTFTPYGAVALVSWLAEDESFESGIAGNITAKRYVDGEPEETLESGILINQLDDIAEDLLLGRATPSDFPDDGSGWKKFFRRPGRRP</sequence>
<evidence type="ECO:0000313" key="2">
    <source>
        <dbReference type="EMBL" id="MSS83633.1"/>
    </source>
</evidence>
<accession>A0A6N7W549</accession>
<dbReference type="Proteomes" id="UP000470875">
    <property type="component" value="Unassembled WGS sequence"/>
</dbReference>
<evidence type="ECO:0000256" key="1">
    <source>
        <dbReference type="SAM" id="MobiDB-lite"/>
    </source>
</evidence>
<keyword evidence="3" id="KW-1185">Reference proteome</keyword>
<dbReference type="AlphaFoldDB" id="A0A6N7W549"/>
<feature type="region of interest" description="Disordered" evidence="1">
    <location>
        <begin position="173"/>
        <end position="195"/>
    </location>
</feature>
<comment type="caution">
    <text evidence="2">The sequence shown here is derived from an EMBL/GenBank/DDBJ whole genome shotgun (WGS) entry which is preliminary data.</text>
</comment>
<gene>
    <name evidence="2" type="ORF">FYJ24_02405</name>
</gene>
<organism evidence="2 3">
    <name type="scientific">Scrofimicrobium canadense</name>
    <dbReference type="NCBI Taxonomy" id="2652290"/>
    <lineage>
        <taxon>Bacteria</taxon>
        <taxon>Bacillati</taxon>
        <taxon>Actinomycetota</taxon>
        <taxon>Actinomycetes</taxon>
        <taxon>Actinomycetales</taxon>
        <taxon>Actinomycetaceae</taxon>
        <taxon>Scrofimicrobium</taxon>
    </lineage>
</organism>
<feature type="compositionally biased region" description="Basic residues" evidence="1">
    <location>
        <begin position="186"/>
        <end position="195"/>
    </location>
</feature>
<protein>
    <submittedName>
        <fullName evidence="2">Uncharacterized protein</fullName>
    </submittedName>
</protein>
<evidence type="ECO:0000313" key="3">
    <source>
        <dbReference type="Proteomes" id="UP000470875"/>
    </source>
</evidence>
<reference evidence="2 3" key="1">
    <citation type="submission" date="2019-08" db="EMBL/GenBank/DDBJ databases">
        <title>In-depth cultivation of the pig gut microbiome towards novel bacterial diversity and tailored functional studies.</title>
        <authorList>
            <person name="Wylensek D."/>
            <person name="Hitch T.C.A."/>
            <person name="Clavel T."/>
        </authorList>
    </citation>
    <scope>NUCLEOTIDE SEQUENCE [LARGE SCALE GENOMIC DNA]</scope>
    <source>
        <strain evidence="2 3">WB03_NA08</strain>
    </source>
</reference>
<proteinExistence type="predicted"/>
<dbReference type="RefSeq" id="WP_154543207.1">
    <property type="nucleotide sequence ID" value="NZ_VULO01000002.1"/>
</dbReference>
<name>A0A6N7W549_9ACTO</name>